<gene>
    <name evidence="5" type="ORF">Pro02_23220</name>
</gene>
<dbReference type="SUPFAM" id="SSF46894">
    <property type="entry name" value="C-terminal effector domain of the bipartite response regulators"/>
    <property type="match status" value="1"/>
</dbReference>
<dbReference type="GO" id="GO:0003677">
    <property type="term" value="F:DNA binding"/>
    <property type="evidence" value="ECO:0007669"/>
    <property type="project" value="UniProtKB-KW"/>
</dbReference>
<evidence type="ECO:0000259" key="4">
    <source>
        <dbReference type="PROSITE" id="PS50043"/>
    </source>
</evidence>
<accession>A0A8J3WBG9</accession>
<proteinExistence type="predicted"/>
<dbReference type="PANTHER" id="PTHR44688">
    <property type="entry name" value="DNA-BINDING TRANSCRIPTIONAL ACTIVATOR DEVR_DOSR"/>
    <property type="match status" value="1"/>
</dbReference>
<dbReference type="Pfam" id="PF00196">
    <property type="entry name" value="GerE"/>
    <property type="match status" value="1"/>
</dbReference>
<keyword evidence="3" id="KW-0804">Transcription</keyword>
<dbReference type="InterPro" id="IPR000792">
    <property type="entry name" value="Tscrpt_reg_LuxR_C"/>
</dbReference>
<dbReference type="InterPro" id="IPR016032">
    <property type="entry name" value="Sig_transdc_resp-reg_C-effctor"/>
</dbReference>
<dbReference type="PROSITE" id="PS50043">
    <property type="entry name" value="HTH_LUXR_2"/>
    <property type="match status" value="1"/>
</dbReference>
<evidence type="ECO:0000256" key="2">
    <source>
        <dbReference type="ARBA" id="ARBA00023125"/>
    </source>
</evidence>
<feature type="domain" description="HTH luxR-type" evidence="4">
    <location>
        <begin position="162"/>
        <end position="227"/>
    </location>
</feature>
<dbReference type="Proteomes" id="UP000655044">
    <property type="component" value="Unassembled WGS sequence"/>
</dbReference>
<sequence>MGFRSEKDGSRVALVALGSEVVRCGLRTMLRELGAVDDVIESDNLDQSIELLDSGRPTLLILSSGDQPHQAEKLARTATDLGVRVLLVLRAASDQTLAAVAAIPADGYLLEHALTREALLSALSDLESGLVPMPGPVARTLIAQISPAPRPRRDPPVAVRPGDPRSVPLSCREMEALKLMVEGLSNKQIARRLGISEHGAKRHVANILAKLNCPNRTLAAATAISRGLVPDPGSARRVRTR</sequence>
<keyword evidence="6" id="KW-1185">Reference proteome</keyword>
<dbReference type="AlphaFoldDB" id="A0A8J3WBG9"/>
<dbReference type="CDD" id="cd06170">
    <property type="entry name" value="LuxR_C_like"/>
    <property type="match status" value="1"/>
</dbReference>
<comment type="caution">
    <text evidence="5">The sequence shown here is derived from an EMBL/GenBank/DDBJ whole genome shotgun (WGS) entry which is preliminary data.</text>
</comment>
<evidence type="ECO:0000256" key="1">
    <source>
        <dbReference type="ARBA" id="ARBA00023015"/>
    </source>
</evidence>
<keyword evidence="1" id="KW-0805">Transcription regulation</keyword>
<evidence type="ECO:0000313" key="5">
    <source>
        <dbReference type="EMBL" id="GIH83914.1"/>
    </source>
</evidence>
<dbReference type="GO" id="GO:0006355">
    <property type="term" value="P:regulation of DNA-templated transcription"/>
    <property type="evidence" value="ECO:0007669"/>
    <property type="project" value="InterPro"/>
</dbReference>
<evidence type="ECO:0000256" key="3">
    <source>
        <dbReference type="ARBA" id="ARBA00023163"/>
    </source>
</evidence>
<dbReference type="RefSeq" id="WP_203863295.1">
    <property type="nucleotide sequence ID" value="NZ_BMQP01000007.1"/>
</dbReference>
<dbReference type="Gene3D" id="3.40.50.2300">
    <property type="match status" value="1"/>
</dbReference>
<organism evidence="5 6">
    <name type="scientific">Planobispora rosea</name>
    <dbReference type="NCBI Taxonomy" id="35762"/>
    <lineage>
        <taxon>Bacteria</taxon>
        <taxon>Bacillati</taxon>
        <taxon>Actinomycetota</taxon>
        <taxon>Actinomycetes</taxon>
        <taxon>Streptosporangiales</taxon>
        <taxon>Streptosporangiaceae</taxon>
        <taxon>Planobispora</taxon>
    </lineage>
</organism>
<reference evidence="5" key="1">
    <citation type="submission" date="2021-01" db="EMBL/GenBank/DDBJ databases">
        <title>Whole genome shotgun sequence of Planobispora rosea NBRC 15558.</title>
        <authorList>
            <person name="Komaki H."/>
            <person name="Tamura T."/>
        </authorList>
    </citation>
    <scope>NUCLEOTIDE SEQUENCE</scope>
    <source>
        <strain evidence="5">NBRC 15558</strain>
    </source>
</reference>
<keyword evidence="2 5" id="KW-0238">DNA-binding</keyword>
<protein>
    <submittedName>
        <fullName evidence="5">DNA-binding response regulator</fullName>
    </submittedName>
</protein>
<dbReference type="PANTHER" id="PTHR44688:SF25">
    <property type="entry name" value="HTH LUXR-TYPE DOMAIN-CONTAINING PROTEIN"/>
    <property type="match status" value="1"/>
</dbReference>
<dbReference type="SMART" id="SM00421">
    <property type="entry name" value="HTH_LUXR"/>
    <property type="match status" value="1"/>
</dbReference>
<dbReference type="PRINTS" id="PR00038">
    <property type="entry name" value="HTHLUXR"/>
</dbReference>
<name>A0A8J3WBG9_PLARO</name>
<dbReference type="EMBL" id="BOOI01000019">
    <property type="protein sequence ID" value="GIH83914.1"/>
    <property type="molecule type" value="Genomic_DNA"/>
</dbReference>
<evidence type="ECO:0000313" key="6">
    <source>
        <dbReference type="Proteomes" id="UP000655044"/>
    </source>
</evidence>